<reference evidence="6" key="1">
    <citation type="journal article" date="2020" name="mSystems">
        <title>Genome- and Community-Level Interaction Insights into Carbon Utilization and Element Cycling Functions of Hydrothermarchaeota in Hydrothermal Sediment.</title>
        <authorList>
            <person name="Zhou Z."/>
            <person name="Liu Y."/>
            <person name="Xu W."/>
            <person name="Pan J."/>
            <person name="Luo Z.H."/>
            <person name="Li M."/>
        </authorList>
    </citation>
    <scope>NUCLEOTIDE SEQUENCE [LARGE SCALE GENOMIC DNA]</scope>
    <source>
        <strain evidence="6">SpSt-477</strain>
    </source>
</reference>
<evidence type="ECO:0000256" key="4">
    <source>
        <dbReference type="PROSITE-ProRule" id="PRU00335"/>
    </source>
</evidence>
<dbReference type="PANTHER" id="PTHR43479">
    <property type="entry name" value="ACREF/ENVCD OPERON REPRESSOR-RELATED"/>
    <property type="match status" value="1"/>
</dbReference>
<dbReference type="Pfam" id="PF00440">
    <property type="entry name" value="TetR_N"/>
    <property type="match status" value="1"/>
</dbReference>
<dbReference type="PRINTS" id="PR00455">
    <property type="entry name" value="HTHTETR"/>
</dbReference>
<evidence type="ECO:0000313" key="6">
    <source>
        <dbReference type="EMBL" id="HGU33522.1"/>
    </source>
</evidence>
<dbReference type="GO" id="GO:0003677">
    <property type="term" value="F:DNA binding"/>
    <property type="evidence" value="ECO:0007669"/>
    <property type="project" value="UniProtKB-UniRule"/>
</dbReference>
<dbReference type="Gene3D" id="1.10.10.60">
    <property type="entry name" value="Homeodomain-like"/>
    <property type="match status" value="1"/>
</dbReference>
<comment type="caution">
    <text evidence="6">The sequence shown here is derived from an EMBL/GenBank/DDBJ whole genome shotgun (WGS) entry which is preliminary data.</text>
</comment>
<name>A0A7C4RT52_9BACT</name>
<evidence type="ECO:0000259" key="5">
    <source>
        <dbReference type="PROSITE" id="PS50977"/>
    </source>
</evidence>
<evidence type="ECO:0000256" key="2">
    <source>
        <dbReference type="ARBA" id="ARBA00023125"/>
    </source>
</evidence>
<keyword evidence="2 4" id="KW-0238">DNA-binding</keyword>
<dbReference type="SUPFAM" id="SSF48498">
    <property type="entry name" value="Tetracyclin repressor-like, C-terminal domain"/>
    <property type="match status" value="1"/>
</dbReference>
<feature type="DNA-binding region" description="H-T-H motif" evidence="4">
    <location>
        <begin position="35"/>
        <end position="54"/>
    </location>
</feature>
<protein>
    <submittedName>
        <fullName evidence="6">TetR/AcrR family transcriptional regulator</fullName>
    </submittedName>
</protein>
<organism evidence="6">
    <name type="scientific">Desulfatirhabdium butyrativorans</name>
    <dbReference type="NCBI Taxonomy" id="340467"/>
    <lineage>
        <taxon>Bacteria</taxon>
        <taxon>Pseudomonadati</taxon>
        <taxon>Thermodesulfobacteriota</taxon>
        <taxon>Desulfobacteria</taxon>
        <taxon>Desulfobacterales</taxon>
        <taxon>Desulfatirhabdiaceae</taxon>
        <taxon>Desulfatirhabdium</taxon>
    </lineage>
</organism>
<dbReference type="SUPFAM" id="SSF46689">
    <property type="entry name" value="Homeodomain-like"/>
    <property type="match status" value="1"/>
</dbReference>
<dbReference type="PROSITE" id="PS50977">
    <property type="entry name" value="HTH_TETR_2"/>
    <property type="match status" value="1"/>
</dbReference>
<evidence type="ECO:0000256" key="3">
    <source>
        <dbReference type="ARBA" id="ARBA00023163"/>
    </source>
</evidence>
<feature type="domain" description="HTH tetR-type" evidence="5">
    <location>
        <begin position="12"/>
        <end position="72"/>
    </location>
</feature>
<dbReference type="InterPro" id="IPR009057">
    <property type="entry name" value="Homeodomain-like_sf"/>
</dbReference>
<dbReference type="InterPro" id="IPR050624">
    <property type="entry name" value="HTH-type_Tx_Regulator"/>
</dbReference>
<dbReference type="PROSITE" id="PS01081">
    <property type="entry name" value="HTH_TETR_1"/>
    <property type="match status" value="1"/>
</dbReference>
<gene>
    <name evidence="6" type="ORF">ENS29_11770</name>
</gene>
<keyword evidence="3" id="KW-0804">Transcription</keyword>
<dbReference type="InterPro" id="IPR001647">
    <property type="entry name" value="HTH_TetR"/>
</dbReference>
<accession>A0A7C4RT52</accession>
<dbReference type="Gene3D" id="1.10.357.10">
    <property type="entry name" value="Tetracycline Repressor, domain 2"/>
    <property type="match status" value="1"/>
</dbReference>
<dbReference type="FunFam" id="1.10.10.60:FF:000141">
    <property type="entry name" value="TetR family transcriptional regulator"/>
    <property type="match status" value="1"/>
</dbReference>
<proteinExistence type="predicted"/>
<dbReference type="AlphaFoldDB" id="A0A7C4RT52"/>
<evidence type="ECO:0000256" key="1">
    <source>
        <dbReference type="ARBA" id="ARBA00023015"/>
    </source>
</evidence>
<dbReference type="EMBL" id="DSUH01000268">
    <property type="protein sequence ID" value="HGU33522.1"/>
    <property type="molecule type" value="Genomic_DNA"/>
</dbReference>
<dbReference type="PANTHER" id="PTHR43479:SF11">
    <property type="entry name" value="ACREF_ENVCD OPERON REPRESSOR-RELATED"/>
    <property type="match status" value="1"/>
</dbReference>
<keyword evidence="1" id="KW-0805">Transcription regulation</keyword>
<dbReference type="InterPro" id="IPR023772">
    <property type="entry name" value="DNA-bd_HTH_TetR-type_CS"/>
</dbReference>
<dbReference type="InterPro" id="IPR036271">
    <property type="entry name" value="Tet_transcr_reg_TetR-rel_C_sf"/>
</dbReference>
<sequence>MGITERKERERERRRQQILIAARRVFSSKGYTRSTMEDIAKEAELSPGTIYLYFKSKDELYASLSVRILQYLNIRLRHVTNQKDIEPDRYIEALKEAMLDVYEFDPVIVINMFQLQSNDIVKNLTPELKDEIKALSQSSFHIMASIFEDGIRKGVFISRHPNALADVLWGIFSGLILWKESQRHIHRKEDSLKPTLETAFELFSRGIRS</sequence>